<sequence>MSAKKILDHLYLGDRHSVPENAEIVISCAEEIYKEQQIKIPVKVDNNDHFWSDKKHVYFNFKDYPTFQAIDINSIIQVLKIIDNNIRDREIYVHCIWGINRSAAIVFMYLVAKGYLNTEDFDAALEGFERLYPYIDPNPGWFDFLMSEFPYTHLISN</sequence>
<dbReference type="AlphaFoldDB" id="R4U3N2"/>
<dbReference type="STRING" id="1276229.SSYRP_v1c04290"/>
<evidence type="ECO:0000259" key="1">
    <source>
        <dbReference type="PROSITE" id="PS50056"/>
    </source>
</evidence>
<dbReference type="PROSITE" id="PS50056">
    <property type="entry name" value="TYR_PHOSPHATASE_2"/>
    <property type="match status" value="1"/>
</dbReference>
<accession>R4U3N2</accession>
<dbReference type="PATRIC" id="fig|1276229.3.peg.426"/>
<dbReference type="InterPro" id="IPR000387">
    <property type="entry name" value="Tyr_Pase_dom"/>
</dbReference>
<feature type="domain" description="Tyrosine specific protein phosphatases" evidence="1">
    <location>
        <begin position="73"/>
        <end position="120"/>
    </location>
</feature>
<dbReference type="KEGG" id="ssyr:SSYRP_v1c04290"/>
<proteinExistence type="predicted"/>
<dbReference type="InterPro" id="IPR016130">
    <property type="entry name" value="Tyr_Pase_AS"/>
</dbReference>
<dbReference type="SUPFAM" id="SSF52799">
    <property type="entry name" value="(Phosphotyrosine protein) phosphatases II"/>
    <property type="match status" value="1"/>
</dbReference>
<keyword evidence="3" id="KW-1185">Reference proteome</keyword>
<dbReference type="HOGENOM" id="CLU_139019_0_0_14"/>
<dbReference type="InterPro" id="IPR029021">
    <property type="entry name" value="Prot-tyrosine_phosphatase-like"/>
</dbReference>
<dbReference type="RefSeq" id="WP_016340668.1">
    <property type="nucleotide sequence ID" value="NC_021284.1"/>
</dbReference>
<dbReference type="CDD" id="cd14498">
    <property type="entry name" value="DSP"/>
    <property type="match status" value="1"/>
</dbReference>
<dbReference type="Pfam" id="PF00782">
    <property type="entry name" value="DSPc"/>
    <property type="match status" value="1"/>
</dbReference>
<dbReference type="Gene3D" id="3.90.190.10">
    <property type="entry name" value="Protein tyrosine phosphatase superfamily"/>
    <property type="match status" value="1"/>
</dbReference>
<dbReference type="Proteomes" id="UP000013963">
    <property type="component" value="Chromosome"/>
</dbReference>
<dbReference type="eggNOG" id="COG2453">
    <property type="taxonomic scope" value="Bacteria"/>
</dbReference>
<dbReference type="InterPro" id="IPR000340">
    <property type="entry name" value="Dual-sp_phosphatase_cat-dom"/>
</dbReference>
<name>R4U3N2_9MOLU</name>
<reference evidence="2 3" key="1">
    <citation type="journal article" date="2013" name="Genome Biol. Evol.">
        <title>Complete genomes of two dipteran-associated spiroplasmas provided insights into the origin, dynamics, and impacts of viral invasion in spiroplasma.</title>
        <authorList>
            <person name="Ku C."/>
            <person name="Lo W.S."/>
            <person name="Chen L.L."/>
            <person name="Kuo C.H."/>
        </authorList>
    </citation>
    <scope>NUCLEOTIDE SEQUENCE [LARGE SCALE GENOMIC DNA]</scope>
    <source>
        <strain evidence="2">EA-1</strain>
    </source>
</reference>
<evidence type="ECO:0000313" key="3">
    <source>
        <dbReference type="Proteomes" id="UP000013963"/>
    </source>
</evidence>
<dbReference type="PROSITE" id="PS00383">
    <property type="entry name" value="TYR_PHOSPHATASE_1"/>
    <property type="match status" value="1"/>
</dbReference>
<evidence type="ECO:0000313" key="2">
    <source>
        <dbReference type="EMBL" id="AGM26022.1"/>
    </source>
</evidence>
<organism evidence="2 3">
    <name type="scientific">Spiroplasma syrphidicola EA-1</name>
    <dbReference type="NCBI Taxonomy" id="1276229"/>
    <lineage>
        <taxon>Bacteria</taxon>
        <taxon>Bacillati</taxon>
        <taxon>Mycoplasmatota</taxon>
        <taxon>Mollicutes</taxon>
        <taxon>Entomoplasmatales</taxon>
        <taxon>Spiroplasmataceae</taxon>
        <taxon>Spiroplasma</taxon>
    </lineage>
</organism>
<gene>
    <name evidence="2" type="ORF">SSYRP_v1c04290</name>
</gene>
<protein>
    <recommendedName>
        <fullName evidence="1">Tyrosine specific protein phosphatases domain-containing protein</fullName>
    </recommendedName>
</protein>
<dbReference type="OrthoDB" id="397722at2"/>
<dbReference type="EMBL" id="CP005078">
    <property type="protein sequence ID" value="AGM26022.1"/>
    <property type="molecule type" value="Genomic_DNA"/>
</dbReference>